<proteinExistence type="predicted"/>
<gene>
    <name evidence="1" type="ORF">CWI75_02380</name>
</gene>
<keyword evidence="2" id="KW-1185">Reference proteome</keyword>
<sequence>MDDDNSAGTASRYLSWWLSPGSESCCACEAPVHAEALAYCTACDRSVCMLCYDDKAGHGIILCPDCRREQTEGSI</sequence>
<protein>
    <submittedName>
        <fullName evidence="1">Uncharacterized protein</fullName>
    </submittedName>
</protein>
<evidence type="ECO:0000313" key="1">
    <source>
        <dbReference type="EMBL" id="PLW84212.1"/>
    </source>
</evidence>
<reference evidence="2" key="1">
    <citation type="submission" date="2017-11" db="EMBL/GenBank/DDBJ databases">
        <title>The draft genome sequence of Chromatocurvus sp. F02.</title>
        <authorList>
            <person name="Du Z.-J."/>
            <person name="Chang Y.-Q."/>
        </authorList>
    </citation>
    <scope>NUCLEOTIDE SEQUENCE [LARGE SCALE GENOMIC DNA]</scope>
    <source>
        <strain evidence="2">F02</strain>
    </source>
</reference>
<comment type="caution">
    <text evidence="1">The sequence shown here is derived from an EMBL/GenBank/DDBJ whole genome shotgun (WGS) entry which is preliminary data.</text>
</comment>
<dbReference type="AlphaFoldDB" id="A0A2N5Y743"/>
<accession>A0A2N5Y743</accession>
<name>A0A2N5Y743_9GAMM</name>
<dbReference type="EMBL" id="PKLZ01000001">
    <property type="protein sequence ID" value="PLW84212.1"/>
    <property type="molecule type" value="Genomic_DNA"/>
</dbReference>
<dbReference type="SUPFAM" id="SSF57903">
    <property type="entry name" value="FYVE/PHD zinc finger"/>
    <property type="match status" value="1"/>
</dbReference>
<evidence type="ECO:0000313" key="2">
    <source>
        <dbReference type="Proteomes" id="UP000234845"/>
    </source>
</evidence>
<organism evidence="1 2">
    <name type="scientific">Kineobactrum sediminis</name>
    <dbReference type="NCBI Taxonomy" id="1905677"/>
    <lineage>
        <taxon>Bacteria</taxon>
        <taxon>Pseudomonadati</taxon>
        <taxon>Pseudomonadota</taxon>
        <taxon>Gammaproteobacteria</taxon>
        <taxon>Cellvibrionales</taxon>
        <taxon>Halieaceae</taxon>
        <taxon>Kineobactrum</taxon>
    </lineage>
</organism>
<dbReference type="Proteomes" id="UP000234845">
    <property type="component" value="Unassembled WGS sequence"/>
</dbReference>
<dbReference type="InterPro" id="IPR011011">
    <property type="entry name" value="Znf_FYVE_PHD"/>
</dbReference>